<gene>
    <name evidence="3" type="ORF">cyc_02957</name>
</gene>
<evidence type="ECO:0000313" key="4">
    <source>
        <dbReference type="Proteomes" id="UP000095192"/>
    </source>
</evidence>
<evidence type="ECO:0000313" key="3">
    <source>
        <dbReference type="EMBL" id="OEH77482.1"/>
    </source>
</evidence>
<dbReference type="EMBL" id="JROU02001082">
    <property type="protein sequence ID" value="OEH77482.1"/>
    <property type="molecule type" value="Genomic_DNA"/>
</dbReference>
<proteinExistence type="predicted"/>
<name>A0A1D3D212_9EIME</name>
<dbReference type="Proteomes" id="UP000095192">
    <property type="component" value="Unassembled WGS sequence"/>
</dbReference>
<keyword evidence="1" id="KW-0812">Transmembrane</keyword>
<evidence type="ECO:0000256" key="2">
    <source>
        <dbReference type="SAM" id="SignalP"/>
    </source>
</evidence>
<organism evidence="3 4">
    <name type="scientific">Cyclospora cayetanensis</name>
    <dbReference type="NCBI Taxonomy" id="88456"/>
    <lineage>
        <taxon>Eukaryota</taxon>
        <taxon>Sar</taxon>
        <taxon>Alveolata</taxon>
        <taxon>Apicomplexa</taxon>
        <taxon>Conoidasida</taxon>
        <taxon>Coccidia</taxon>
        <taxon>Eucoccidiorida</taxon>
        <taxon>Eimeriorina</taxon>
        <taxon>Eimeriidae</taxon>
        <taxon>Cyclospora</taxon>
    </lineage>
</organism>
<protein>
    <recommendedName>
        <fullName evidence="5">Transmembrane protein</fullName>
    </recommendedName>
</protein>
<dbReference type="InParanoid" id="A0A1D3D212"/>
<feature type="chain" id="PRO_5008914071" description="Transmembrane protein" evidence="2">
    <location>
        <begin position="25"/>
        <end position="139"/>
    </location>
</feature>
<sequence length="139" mass="15199">MAFSVRSAAALLLLQVLFHHSALLSQVGTLTAVAAAVTGKPIGESPPAPEVHMEGLHLTDENLEPILSPEELRIEESTSVLFTQPTKISNRQVSPTIKVVLYLLFIFAAAAFLISRWPYRVAEKPTPPPEEEEKLQESS</sequence>
<reference evidence="3 4" key="1">
    <citation type="journal article" date="2016" name="BMC Genomics">
        <title>Comparative genomics reveals Cyclospora cayetanensis possesses coccidia-like metabolism and invasion components but unique surface antigens.</title>
        <authorList>
            <person name="Liu S."/>
            <person name="Wang L."/>
            <person name="Zheng H."/>
            <person name="Xu Z."/>
            <person name="Roellig D.M."/>
            <person name="Li N."/>
            <person name="Frace M.A."/>
            <person name="Tang K."/>
            <person name="Arrowood M.J."/>
            <person name="Moss D.M."/>
            <person name="Zhang L."/>
            <person name="Feng Y."/>
            <person name="Xiao L."/>
        </authorList>
    </citation>
    <scope>NUCLEOTIDE SEQUENCE [LARGE SCALE GENOMIC DNA]</scope>
    <source>
        <strain evidence="3 4">CHN_HEN01</strain>
    </source>
</reference>
<keyword evidence="1" id="KW-1133">Transmembrane helix</keyword>
<dbReference type="AlphaFoldDB" id="A0A1D3D212"/>
<evidence type="ECO:0008006" key="5">
    <source>
        <dbReference type="Google" id="ProtNLM"/>
    </source>
</evidence>
<feature type="signal peptide" evidence="2">
    <location>
        <begin position="1"/>
        <end position="24"/>
    </location>
</feature>
<keyword evidence="1" id="KW-0472">Membrane</keyword>
<evidence type="ECO:0000256" key="1">
    <source>
        <dbReference type="SAM" id="Phobius"/>
    </source>
</evidence>
<dbReference type="VEuPathDB" id="ToxoDB:cyc_02957"/>
<accession>A0A1D3D212</accession>
<comment type="caution">
    <text evidence="3">The sequence shown here is derived from an EMBL/GenBank/DDBJ whole genome shotgun (WGS) entry which is preliminary data.</text>
</comment>
<keyword evidence="2" id="KW-0732">Signal</keyword>
<feature type="transmembrane region" description="Helical" evidence="1">
    <location>
        <begin position="99"/>
        <end position="119"/>
    </location>
</feature>
<keyword evidence="4" id="KW-1185">Reference proteome</keyword>